<feature type="chain" id="PRO_5044766035" evidence="2">
    <location>
        <begin position="21"/>
        <end position="74"/>
    </location>
</feature>
<name>A0ABD0SJD0_LOXSC</name>
<accession>A0ABD0SJD0</accession>
<feature type="signal peptide" evidence="2">
    <location>
        <begin position="1"/>
        <end position="20"/>
    </location>
</feature>
<dbReference type="AlphaFoldDB" id="A0ABD0SJD0"/>
<organism evidence="3 4">
    <name type="scientific">Loxostege sticticalis</name>
    <name type="common">Beet webworm moth</name>
    <dbReference type="NCBI Taxonomy" id="481309"/>
    <lineage>
        <taxon>Eukaryota</taxon>
        <taxon>Metazoa</taxon>
        <taxon>Ecdysozoa</taxon>
        <taxon>Arthropoda</taxon>
        <taxon>Hexapoda</taxon>
        <taxon>Insecta</taxon>
        <taxon>Pterygota</taxon>
        <taxon>Neoptera</taxon>
        <taxon>Endopterygota</taxon>
        <taxon>Lepidoptera</taxon>
        <taxon>Glossata</taxon>
        <taxon>Ditrysia</taxon>
        <taxon>Pyraloidea</taxon>
        <taxon>Crambidae</taxon>
        <taxon>Pyraustinae</taxon>
        <taxon>Loxostege</taxon>
    </lineage>
</organism>
<dbReference type="EMBL" id="JBEDNZ010000021">
    <property type="protein sequence ID" value="KAL0819164.1"/>
    <property type="molecule type" value="Genomic_DNA"/>
</dbReference>
<proteinExistence type="predicted"/>
<comment type="caution">
    <text evidence="3">The sequence shown here is derived from an EMBL/GenBank/DDBJ whole genome shotgun (WGS) entry which is preliminary data.</text>
</comment>
<gene>
    <name evidence="3" type="ORF">ABMA28_008419</name>
</gene>
<evidence type="ECO:0000313" key="3">
    <source>
        <dbReference type="EMBL" id="KAL0819164.1"/>
    </source>
</evidence>
<reference evidence="3 4" key="1">
    <citation type="submission" date="2024-06" db="EMBL/GenBank/DDBJ databases">
        <title>A chromosome-level genome assembly of beet webworm, Loxostege sticticalis.</title>
        <authorList>
            <person name="Zhang Y."/>
        </authorList>
    </citation>
    <scope>NUCLEOTIDE SEQUENCE [LARGE SCALE GENOMIC DNA]</scope>
    <source>
        <strain evidence="3">AQ028</strain>
        <tissue evidence="3">Male pupae</tissue>
    </source>
</reference>
<evidence type="ECO:0000256" key="2">
    <source>
        <dbReference type="SAM" id="SignalP"/>
    </source>
</evidence>
<evidence type="ECO:0000313" key="4">
    <source>
        <dbReference type="Proteomes" id="UP001549921"/>
    </source>
</evidence>
<feature type="region of interest" description="Disordered" evidence="1">
    <location>
        <begin position="24"/>
        <end position="74"/>
    </location>
</feature>
<dbReference type="Proteomes" id="UP001549921">
    <property type="component" value="Unassembled WGS sequence"/>
</dbReference>
<evidence type="ECO:0000256" key="1">
    <source>
        <dbReference type="SAM" id="MobiDB-lite"/>
    </source>
</evidence>
<sequence length="74" mass="7722">MKGVVIIAFLAFAAVQLCQSAPVPDEKKELTPPPTVAATAPTAPPAERSEVKSEPQTPEPAAADTTVKVEEKKP</sequence>
<protein>
    <submittedName>
        <fullName evidence="3">Uncharacterized protein</fullName>
    </submittedName>
</protein>
<keyword evidence="2" id="KW-0732">Signal</keyword>